<keyword evidence="4 6" id="KW-1133">Transmembrane helix</keyword>
<dbReference type="AlphaFoldDB" id="A0A7X6N2C2"/>
<dbReference type="RefSeq" id="WP_168722278.1">
    <property type="nucleotide sequence ID" value="NZ_JAAXPN010000007.1"/>
</dbReference>
<keyword evidence="5 6" id="KW-0472">Membrane</keyword>
<keyword evidence="3 6" id="KW-0812">Transmembrane</keyword>
<sequence>MNNDNMSYFNEQQTKSVDVTGLSGFFRRMYRYMALALLVSGLTAYITATKFPQVMEALAFNRFMFYGLVIFELILVILVNTKAMRNALTALPLLVLFAVVNGLTMSFIFAIYAGASILGAFAGAAAIFVGMSAYGYFTKRNMAGLGTHLFGLLIGLIVASVVNIFLHNSVVTLVLSWASVVIFTLLSAYDTNKMKHLYLEFGNQANETGLAVSGALTLYLDFINIFLSLLQIFGGSNRD</sequence>
<feature type="transmembrane region" description="Helical" evidence="6">
    <location>
        <begin position="172"/>
        <end position="189"/>
    </location>
</feature>
<dbReference type="PANTHER" id="PTHR23291">
    <property type="entry name" value="BAX INHIBITOR-RELATED"/>
    <property type="match status" value="1"/>
</dbReference>
<feature type="transmembrane region" description="Helical" evidence="6">
    <location>
        <begin position="93"/>
        <end position="112"/>
    </location>
</feature>
<feature type="transmembrane region" description="Helical" evidence="6">
    <location>
        <begin position="210"/>
        <end position="233"/>
    </location>
</feature>
<feature type="transmembrane region" description="Helical" evidence="6">
    <location>
        <begin position="118"/>
        <end position="137"/>
    </location>
</feature>
<dbReference type="PANTHER" id="PTHR23291:SF50">
    <property type="entry name" value="PROTEIN LIFEGUARD 4"/>
    <property type="match status" value="1"/>
</dbReference>
<feature type="transmembrane region" description="Helical" evidence="6">
    <location>
        <begin position="63"/>
        <end position="81"/>
    </location>
</feature>
<feature type="transmembrane region" description="Helical" evidence="6">
    <location>
        <begin position="149"/>
        <end position="166"/>
    </location>
</feature>
<dbReference type="Pfam" id="PF01027">
    <property type="entry name" value="Bax1-I"/>
    <property type="match status" value="1"/>
</dbReference>
<evidence type="ECO:0000256" key="5">
    <source>
        <dbReference type="ARBA" id="ARBA00023136"/>
    </source>
</evidence>
<accession>A0A7X6N2C2</accession>
<evidence type="ECO:0000256" key="1">
    <source>
        <dbReference type="ARBA" id="ARBA00004141"/>
    </source>
</evidence>
<name>A0A7X6N2C2_9LACO</name>
<evidence type="ECO:0000313" key="8">
    <source>
        <dbReference type="Proteomes" id="UP000549765"/>
    </source>
</evidence>
<feature type="transmembrane region" description="Helical" evidence="6">
    <location>
        <begin position="32"/>
        <end position="51"/>
    </location>
</feature>
<evidence type="ECO:0000256" key="2">
    <source>
        <dbReference type="ARBA" id="ARBA00010350"/>
    </source>
</evidence>
<evidence type="ECO:0000256" key="6">
    <source>
        <dbReference type="RuleBase" id="RU004379"/>
    </source>
</evidence>
<proteinExistence type="inferred from homology"/>
<dbReference type="GO" id="GO:0005886">
    <property type="term" value="C:plasma membrane"/>
    <property type="evidence" value="ECO:0007669"/>
    <property type="project" value="TreeGrafter"/>
</dbReference>
<dbReference type="Proteomes" id="UP000549765">
    <property type="component" value="Unassembled WGS sequence"/>
</dbReference>
<keyword evidence="8" id="KW-1185">Reference proteome</keyword>
<gene>
    <name evidence="7" type="ORF">HF964_06690</name>
</gene>
<comment type="similarity">
    <text evidence="2 6">Belongs to the BI1 family.</text>
</comment>
<protein>
    <submittedName>
        <fullName evidence="7">Bax inhibitor-1/YccA family protein</fullName>
    </submittedName>
</protein>
<dbReference type="InterPro" id="IPR006214">
    <property type="entry name" value="Bax_inhibitor_1-related"/>
</dbReference>
<evidence type="ECO:0000313" key="7">
    <source>
        <dbReference type="EMBL" id="NKZ24481.1"/>
    </source>
</evidence>
<comment type="caution">
    <text evidence="7">The sequence shown here is derived from an EMBL/GenBank/DDBJ whole genome shotgun (WGS) entry which is preliminary data.</text>
</comment>
<reference evidence="7 8" key="1">
    <citation type="submission" date="2020-04" db="EMBL/GenBank/DDBJ databases">
        <title>MicrobeNet Type strains.</title>
        <authorList>
            <person name="Nicholson A.C."/>
        </authorList>
    </citation>
    <scope>NUCLEOTIDE SEQUENCE [LARGE SCALE GENOMIC DNA]</scope>
    <source>
        <strain evidence="7 8">CCUG 61472</strain>
    </source>
</reference>
<evidence type="ECO:0000256" key="3">
    <source>
        <dbReference type="ARBA" id="ARBA00022692"/>
    </source>
</evidence>
<dbReference type="EMBL" id="JAAXPN010000007">
    <property type="protein sequence ID" value="NKZ24481.1"/>
    <property type="molecule type" value="Genomic_DNA"/>
</dbReference>
<organism evidence="7 8">
    <name type="scientific">Periweissella fabalis</name>
    <dbReference type="NCBI Taxonomy" id="1070421"/>
    <lineage>
        <taxon>Bacteria</taxon>
        <taxon>Bacillati</taxon>
        <taxon>Bacillota</taxon>
        <taxon>Bacilli</taxon>
        <taxon>Lactobacillales</taxon>
        <taxon>Lactobacillaceae</taxon>
        <taxon>Periweissella</taxon>
    </lineage>
</organism>
<dbReference type="CDD" id="cd10432">
    <property type="entry name" value="BI-1-like_bacterial"/>
    <property type="match status" value="1"/>
</dbReference>
<comment type="subcellular location">
    <subcellularLocation>
        <location evidence="1">Membrane</location>
        <topology evidence="1">Multi-pass membrane protein</topology>
    </subcellularLocation>
</comment>
<evidence type="ECO:0000256" key="4">
    <source>
        <dbReference type="ARBA" id="ARBA00022989"/>
    </source>
</evidence>